<dbReference type="SMART" id="SM00530">
    <property type="entry name" value="HTH_XRE"/>
    <property type="match status" value="1"/>
</dbReference>
<dbReference type="InterPro" id="IPR052345">
    <property type="entry name" value="Rad_response_metalloprotease"/>
</dbReference>
<dbReference type="Gene3D" id="1.10.260.40">
    <property type="entry name" value="lambda repressor-like DNA-binding domains"/>
    <property type="match status" value="1"/>
</dbReference>
<dbReference type="OrthoDB" id="9804645at2"/>
<dbReference type="Proteomes" id="UP000061457">
    <property type="component" value="Chromosome I"/>
</dbReference>
<dbReference type="PANTHER" id="PTHR43236:SF1">
    <property type="entry name" value="BLL7220 PROTEIN"/>
    <property type="match status" value="1"/>
</dbReference>
<dbReference type="RefSeq" id="WP_058030169.1">
    <property type="nucleotide sequence ID" value="NZ_CP013187.1"/>
</dbReference>
<name>A0A0S2K361_9GAMM</name>
<gene>
    <name evidence="3" type="ORF">PP2015_2012</name>
</gene>
<evidence type="ECO:0000313" key="4">
    <source>
        <dbReference type="Proteomes" id="UP000061457"/>
    </source>
</evidence>
<dbReference type="KEGG" id="pphe:PP2015_2012"/>
<dbReference type="PROSITE" id="PS50943">
    <property type="entry name" value="HTH_CROC1"/>
    <property type="match status" value="1"/>
</dbReference>
<dbReference type="GO" id="GO:0003677">
    <property type="term" value="F:DNA binding"/>
    <property type="evidence" value="ECO:0007669"/>
    <property type="project" value="InterPro"/>
</dbReference>
<accession>A0A0S2K361</accession>
<comment type="similarity">
    <text evidence="1">Belongs to the short-chain fatty acyl-CoA assimilation regulator (ScfR) family.</text>
</comment>
<evidence type="ECO:0000313" key="3">
    <source>
        <dbReference type="EMBL" id="ALO42510.1"/>
    </source>
</evidence>
<proteinExistence type="inferred from homology"/>
<evidence type="ECO:0000259" key="2">
    <source>
        <dbReference type="PROSITE" id="PS50943"/>
    </source>
</evidence>
<dbReference type="SUPFAM" id="SSF47413">
    <property type="entry name" value="lambda repressor-like DNA-binding domains"/>
    <property type="match status" value="1"/>
</dbReference>
<dbReference type="InterPro" id="IPR001387">
    <property type="entry name" value="Cro/C1-type_HTH"/>
</dbReference>
<dbReference type="Gene3D" id="1.10.10.2910">
    <property type="match status" value="1"/>
</dbReference>
<dbReference type="Pfam" id="PF01381">
    <property type="entry name" value="HTH_3"/>
    <property type="match status" value="1"/>
</dbReference>
<dbReference type="PATRIC" id="fig|161398.10.peg.2043"/>
<dbReference type="PANTHER" id="PTHR43236">
    <property type="entry name" value="ANTITOXIN HIGA1"/>
    <property type="match status" value="1"/>
</dbReference>
<dbReference type="EMBL" id="CP013187">
    <property type="protein sequence ID" value="ALO42510.1"/>
    <property type="molecule type" value="Genomic_DNA"/>
</dbReference>
<dbReference type="InterPro" id="IPR010982">
    <property type="entry name" value="Lambda_DNA-bd_dom_sf"/>
</dbReference>
<protein>
    <recommendedName>
        <fullName evidence="2">HTH cro/C1-type domain-containing protein</fullName>
    </recommendedName>
</protein>
<sequence length="368" mass="41444">MVTDNFIGERLAAFRNSRGIKQSDLSKAMGFKDRQTLSAIETGERKMQPEELLSAIEFLHITMDEFLDPISVIGKAQFSWRQYDASEAELDETEKYVSKIIALFEYLIKDKEEKLAILPKLPLNKQSTVSDAEFYAKQLTAHLNLGKYPAQKIQSIVSERLGIKTFYLDLNPKVSSAAVNMTSKNYIVINRSEVLGIRNFNYAHDLFHSLTWDALIPLKVKKAYLNDKGKKPIVEKLADAFVSSILMPQDTIRAHMNLNTNDVDEDYVNALADKFLVNSPAMLVRLKTLGLITQAQFDGMDRNKLKEGRGLSKTTQPLSFNFEFASALNEAIGSGKISVRKAAEDLNISINSLKVVFVNHNLPQVFDL</sequence>
<reference evidence="3 4" key="1">
    <citation type="submission" date="2015-11" db="EMBL/GenBank/DDBJ databases">
        <authorList>
            <person name="Zhang Y."/>
            <person name="Guo Z."/>
        </authorList>
    </citation>
    <scope>NUCLEOTIDE SEQUENCE [LARGE SCALE GENOMIC DNA]</scope>
    <source>
        <strain evidence="3 4">KCTC 12086</strain>
    </source>
</reference>
<dbReference type="CDD" id="cd00093">
    <property type="entry name" value="HTH_XRE"/>
    <property type="match status" value="1"/>
</dbReference>
<dbReference type="InterPro" id="IPR010359">
    <property type="entry name" value="IrrE_HExxH"/>
</dbReference>
<keyword evidence="4" id="KW-1185">Reference proteome</keyword>
<evidence type="ECO:0000256" key="1">
    <source>
        <dbReference type="ARBA" id="ARBA00007227"/>
    </source>
</evidence>
<organism evidence="3 4">
    <name type="scientific">Pseudoalteromonas phenolica</name>
    <dbReference type="NCBI Taxonomy" id="161398"/>
    <lineage>
        <taxon>Bacteria</taxon>
        <taxon>Pseudomonadati</taxon>
        <taxon>Pseudomonadota</taxon>
        <taxon>Gammaproteobacteria</taxon>
        <taxon>Alteromonadales</taxon>
        <taxon>Pseudoalteromonadaceae</taxon>
        <taxon>Pseudoalteromonas</taxon>
    </lineage>
</organism>
<feature type="domain" description="HTH cro/C1-type" evidence="2">
    <location>
        <begin position="11"/>
        <end position="66"/>
    </location>
</feature>
<dbReference type="STRING" id="161398.PP2015_2012"/>
<dbReference type="AlphaFoldDB" id="A0A0S2K361"/>
<dbReference type="Pfam" id="PF06114">
    <property type="entry name" value="Peptidase_M78"/>
    <property type="match status" value="1"/>
</dbReference>